<feature type="transmembrane region" description="Helical" evidence="7">
    <location>
        <begin position="285"/>
        <end position="310"/>
    </location>
</feature>
<reference evidence="9 10" key="1">
    <citation type="submission" date="2017-02" db="EMBL/GenBank/DDBJ databases">
        <title>The new phylogeny of genus Mycobacterium.</title>
        <authorList>
            <person name="Tortoli E."/>
            <person name="Trovato A."/>
            <person name="Cirillo D.M."/>
        </authorList>
    </citation>
    <scope>NUCLEOTIDE SEQUENCE [LARGE SCALE GENOMIC DNA]</scope>
    <source>
        <strain evidence="9 10">RW6</strain>
    </source>
</reference>
<feature type="transmembrane region" description="Helical" evidence="7">
    <location>
        <begin position="6"/>
        <end position="25"/>
    </location>
</feature>
<evidence type="ECO:0000256" key="6">
    <source>
        <dbReference type="RuleBase" id="RU003983"/>
    </source>
</evidence>
<protein>
    <submittedName>
        <fullName evidence="9">Peptidase M48</fullName>
    </submittedName>
</protein>
<evidence type="ECO:0000256" key="4">
    <source>
        <dbReference type="ARBA" id="ARBA00022833"/>
    </source>
</evidence>
<keyword evidence="7" id="KW-0812">Transmembrane</keyword>
<comment type="similarity">
    <text evidence="6">Belongs to the peptidase M48 family.</text>
</comment>
<organism evidence="9 10">
    <name type="scientific">Mycobacterium aquaticum</name>
    <dbReference type="NCBI Taxonomy" id="1927124"/>
    <lineage>
        <taxon>Bacteria</taxon>
        <taxon>Bacillati</taxon>
        <taxon>Actinomycetota</taxon>
        <taxon>Actinomycetes</taxon>
        <taxon>Mycobacteriales</taxon>
        <taxon>Mycobacteriaceae</taxon>
        <taxon>Mycobacterium</taxon>
    </lineage>
</organism>
<keyword evidence="4 6" id="KW-0862">Zinc</keyword>
<feature type="transmembrane region" description="Helical" evidence="7">
    <location>
        <begin position="91"/>
        <end position="111"/>
    </location>
</feature>
<proteinExistence type="inferred from homology"/>
<comment type="cofactor">
    <cofactor evidence="6">
        <name>Zn(2+)</name>
        <dbReference type="ChEBI" id="CHEBI:29105"/>
    </cofactor>
    <text evidence="6">Binds 1 zinc ion per subunit.</text>
</comment>
<dbReference type="Gene3D" id="3.30.2010.10">
    <property type="entry name" value="Metalloproteases ('zincins'), catalytic domain"/>
    <property type="match status" value="1"/>
</dbReference>
<keyword evidence="7" id="KW-0472">Membrane</keyword>
<dbReference type="GO" id="GO:0046872">
    <property type="term" value="F:metal ion binding"/>
    <property type="evidence" value="ECO:0007669"/>
    <property type="project" value="UniProtKB-KW"/>
</dbReference>
<evidence type="ECO:0000256" key="1">
    <source>
        <dbReference type="ARBA" id="ARBA00022670"/>
    </source>
</evidence>
<dbReference type="Proteomes" id="UP000192448">
    <property type="component" value="Unassembled WGS sequence"/>
</dbReference>
<dbReference type="GO" id="GO:0006508">
    <property type="term" value="P:proteolysis"/>
    <property type="evidence" value="ECO:0007669"/>
    <property type="project" value="UniProtKB-KW"/>
</dbReference>
<dbReference type="GO" id="GO:0004222">
    <property type="term" value="F:metalloendopeptidase activity"/>
    <property type="evidence" value="ECO:0007669"/>
    <property type="project" value="InterPro"/>
</dbReference>
<sequence length="313" mass="31847">MNAAAGLIAYSAAVLAFGPSVLGRLSRSGHAPQIGVVAWVGAVASVLVAWLAATTLLAVSVAAHWGRHDSLVRCCVEALCRLAAGDAGRSAQLGVLAGLGVVLAGVVYLVIRGTRIIVRLRGHARAHARAVRLVGRPTDVPDVYVVDAPERTAYCVAGRPSTIVVTSAAVAVLDRHQLAAVIAHERAHVAGHHPAVLTILRGVATVFASLRLMNQAATEVSRLLEMCADDAAARRHGRHALVGGLMALVAAVPAGALGAADVAVLSRAQRLLSPSAPGGRVTTHVGLAAAATAFLVTPASLVVLDIAGLLPCI</sequence>
<feature type="transmembrane region" description="Helical" evidence="7">
    <location>
        <begin position="240"/>
        <end position="265"/>
    </location>
</feature>
<dbReference type="EMBL" id="MVHF01000002">
    <property type="protein sequence ID" value="ORA39300.1"/>
    <property type="molecule type" value="Genomic_DNA"/>
</dbReference>
<keyword evidence="2" id="KW-0479">Metal-binding</keyword>
<evidence type="ECO:0000256" key="2">
    <source>
        <dbReference type="ARBA" id="ARBA00022723"/>
    </source>
</evidence>
<accession>A0A1X0BAF6</accession>
<comment type="caution">
    <text evidence="9">The sequence shown here is derived from an EMBL/GenBank/DDBJ whole genome shotgun (WGS) entry which is preliminary data.</text>
</comment>
<gene>
    <name evidence="9" type="ORF">BST13_03295</name>
</gene>
<evidence type="ECO:0000313" key="9">
    <source>
        <dbReference type="EMBL" id="ORA39300.1"/>
    </source>
</evidence>
<evidence type="ECO:0000259" key="8">
    <source>
        <dbReference type="Pfam" id="PF01435"/>
    </source>
</evidence>
<keyword evidence="3 6" id="KW-0378">Hydrolase</keyword>
<evidence type="ECO:0000256" key="3">
    <source>
        <dbReference type="ARBA" id="ARBA00022801"/>
    </source>
</evidence>
<keyword evidence="10" id="KW-1185">Reference proteome</keyword>
<name>A0A1X0BAF6_9MYCO</name>
<evidence type="ECO:0000256" key="7">
    <source>
        <dbReference type="SAM" id="Phobius"/>
    </source>
</evidence>
<dbReference type="PANTHER" id="PTHR34978:SF3">
    <property type="entry name" value="SLR0241 PROTEIN"/>
    <property type="match status" value="1"/>
</dbReference>
<dbReference type="RefSeq" id="WP_083160567.1">
    <property type="nucleotide sequence ID" value="NZ_MVHF01000002.1"/>
</dbReference>
<dbReference type="PANTHER" id="PTHR34978">
    <property type="entry name" value="POSSIBLE SENSOR-TRANSDUCER PROTEIN BLAR"/>
    <property type="match status" value="1"/>
</dbReference>
<evidence type="ECO:0000256" key="5">
    <source>
        <dbReference type="ARBA" id="ARBA00023049"/>
    </source>
</evidence>
<keyword evidence="5 6" id="KW-0482">Metalloprotease</keyword>
<dbReference type="Pfam" id="PF01435">
    <property type="entry name" value="Peptidase_M48"/>
    <property type="match status" value="1"/>
</dbReference>
<feature type="transmembrane region" description="Helical" evidence="7">
    <location>
        <begin position="37"/>
        <end position="63"/>
    </location>
</feature>
<dbReference type="AlphaFoldDB" id="A0A1X0BAF6"/>
<dbReference type="STRING" id="1927124.BST13_03295"/>
<dbReference type="CDD" id="cd07326">
    <property type="entry name" value="M56_BlaR1_MecR1_like"/>
    <property type="match status" value="1"/>
</dbReference>
<keyword evidence="1 6" id="KW-0645">Protease</keyword>
<keyword evidence="7" id="KW-1133">Transmembrane helix</keyword>
<dbReference type="OrthoDB" id="9785340at2"/>
<evidence type="ECO:0000313" key="10">
    <source>
        <dbReference type="Proteomes" id="UP000192448"/>
    </source>
</evidence>
<dbReference type="InterPro" id="IPR052173">
    <property type="entry name" value="Beta-lactam_resp_regulator"/>
</dbReference>
<dbReference type="InterPro" id="IPR001915">
    <property type="entry name" value="Peptidase_M48"/>
</dbReference>
<feature type="domain" description="Peptidase M48" evidence="8">
    <location>
        <begin position="128"/>
        <end position="223"/>
    </location>
</feature>